<gene>
    <name evidence="1" type="ORF">FHS90_000370</name>
</gene>
<protein>
    <submittedName>
        <fullName evidence="1">Uncharacterized protein</fullName>
    </submittedName>
</protein>
<dbReference type="RefSeq" id="WP_182511332.1">
    <property type="nucleotide sequence ID" value="NZ_JACJIQ010000001.1"/>
</dbReference>
<reference evidence="1 2" key="1">
    <citation type="submission" date="2020-08" db="EMBL/GenBank/DDBJ databases">
        <title>Genomic Encyclopedia of Type Strains, Phase IV (KMG-IV): sequencing the most valuable type-strain genomes for metagenomic binning, comparative biology and taxonomic classification.</title>
        <authorList>
            <person name="Goeker M."/>
        </authorList>
    </citation>
    <scope>NUCLEOTIDE SEQUENCE [LARGE SCALE GENOMIC DNA]</scope>
    <source>
        <strain evidence="1 2">DSM 29854</strain>
    </source>
</reference>
<dbReference type="AlphaFoldDB" id="A0A839GDR6"/>
<evidence type="ECO:0000313" key="2">
    <source>
        <dbReference type="Proteomes" id="UP000563094"/>
    </source>
</evidence>
<dbReference type="EMBL" id="JACJIQ010000001">
    <property type="protein sequence ID" value="MBA9075673.1"/>
    <property type="molecule type" value="Genomic_DNA"/>
</dbReference>
<sequence length="155" mass="16984">MKLSEVKALLAKAETVEFSLENGNKVPDHFHVTEVGVVSKHFIDCGGTVRNEKVANFQLWDANDVDHRLKPQKLLNIIGLSEKTLGMEDLEVEVEYQSGTIGRYDLGHDGQRFVLLAKTTTCLAPDKCGVPQEKMKLDLSQLIAGPSCEPGSGCC</sequence>
<dbReference type="Proteomes" id="UP000563094">
    <property type="component" value="Unassembled WGS sequence"/>
</dbReference>
<name>A0A839GDR6_9BACT</name>
<proteinExistence type="predicted"/>
<accession>A0A839GDR6</accession>
<organism evidence="1 2">
    <name type="scientific">Rufibacter quisquiliarum</name>
    <dbReference type="NCBI Taxonomy" id="1549639"/>
    <lineage>
        <taxon>Bacteria</taxon>
        <taxon>Pseudomonadati</taxon>
        <taxon>Bacteroidota</taxon>
        <taxon>Cytophagia</taxon>
        <taxon>Cytophagales</taxon>
        <taxon>Hymenobacteraceae</taxon>
        <taxon>Rufibacter</taxon>
    </lineage>
</organism>
<keyword evidence="2" id="KW-1185">Reference proteome</keyword>
<evidence type="ECO:0000313" key="1">
    <source>
        <dbReference type="EMBL" id="MBA9075673.1"/>
    </source>
</evidence>
<comment type="caution">
    <text evidence="1">The sequence shown here is derived from an EMBL/GenBank/DDBJ whole genome shotgun (WGS) entry which is preliminary data.</text>
</comment>
<dbReference type="Pfam" id="PF20001">
    <property type="entry name" value="DUF6428"/>
    <property type="match status" value="1"/>
</dbReference>
<dbReference type="InterPro" id="IPR045534">
    <property type="entry name" value="DUF6428"/>
</dbReference>